<evidence type="ECO:0000313" key="4">
    <source>
        <dbReference type="Proteomes" id="UP000269396"/>
    </source>
</evidence>
<accession>A0A3P8F817</accession>
<dbReference type="Gene3D" id="3.30.200.20">
    <property type="entry name" value="Phosphorylase Kinase, domain 1"/>
    <property type="match status" value="1"/>
</dbReference>
<dbReference type="AlphaFoldDB" id="A0A3P8F817"/>
<dbReference type="GO" id="GO:0005524">
    <property type="term" value="F:ATP binding"/>
    <property type="evidence" value="ECO:0007669"/>
    <property type="project" value="InterPro"/>
</dbReference>
<organism evidence="3 4">
    <name type="scientific">Schistosoma mattheei</name>
    <dbReference type="NCBI Taxonomy" id="31246"/>
    <lineage>
        <taxon>Eukaryota</taxon>
        <taxon>Metazoa</taxon>
        <taxon>Spiralia</taxon>
        <taxon>Lophotrochozoa</taxon>
        <taxon>Platyhelminthes</taxon>
        <taxon>Trematoda</taxon>
        <taxon>Digenea</taxon>
        <taxon>Strigeidida</taxon>
        <taxon>Schistosomatoidea</taxon>
        <taxon>Schistosomatidae</taxon>
        <taxon>Schistosoma</taxon>
    </lineage>
</organism>
<feature type="domain" description="Protein kinase" evidence="2">
    <location>
        <begin position="9"/>
        <end position="47"/>
    </location>
</feature>
<keyword evidence="4" id="KW-1185">Reference proteome</keyword>
<evidence type="ECO:0000256" key="1">
    <source>
        <dbReference type="SAM" id="Phobius"/>
    </source>
</evidence>
<feature type="transmembrane region" description="Helical" evidence="1">
    <location>
        <begin position="39"/>
        <end position="60"/>
    </location>
</feature>
<dbReference type="EMBL" id="UZAL01030752">
    <property type="protein sequence ID" value="VDP55348.1"/>
    <property type="molecule type" value="Genomic_DNA"/>
</dbReference>
<dbReference type="Proteomes" id="UP000269396">
    <property type="component" value="Unassembled WGS sequence"/>
</dbReference>
<evidence type="ECO:0000313" key="3">
    <source>
        <dbReference type="EMBL" id="VDP55348.1"/>
    </source>
</evidence>
<keyword evidence="1" id="KW-0472">Membrane</keyword>
<sequence length="61" mass="6897">MEHDEGAPCTAIREVSLLRNLRHANIVTLHDIIHTEKSLTLVFEYVVSLVFVIIIIIISIS</sequence>
<proteinExistence type="predicted"/>
<dbReference type="InterPro" id="IPR000719">
    <property type="entry name" value="Prot_kinase_dom"/>
</dbReference>
<keyword evidence="1" id="KW-0812">Transmembrane</keyword>
<dbReference type="SUPFAM" id="SSF56112">
    <property type="entry name" value="Protein kinase-like (PK-like)"/>
    <property type="match status" value="1"/>
</dbReference>
<reference evidence="3 4" key="1">
    <citation type="submission" date="2018-11" db="EMBL/GenBank/DDBJ databases">
        <authorList>
            <consortium name="Pathogen Informatics"/>
        </authorList>
    </citation>
    <scope>NUCLEOTIDE SEQUENCE [LARGE SCALE GENOMIC DNA]</scope>
    <source>
        <strain>Denwood</strain>
        <strain evidence="4">Zambia</strain>
    </source>
</reference>
<keyword evidence="1" id="KW-1133">Transmembrane helix</keyword>
<name>A0A3P8F817_9TREM</name>
<evidence type="ECO:0000259" key="2">
    <source>
        <dbReference type="Pfam" id="PF00069"/>
    </source>
</evidence>
<gene>
    <name evidence="3" type="ORF">SMTD_LOCUS10634</name>
</gene>
<dbReference type="Pfam" id="PF00069">
    <property type="entry name" value="Pkinase"/>
    <property type="match status" value="1"/>
</dbReference>
<dbReference type="GO" id="GO:0004672">
    <property type="term" value="F:protein kinase activity"/>
    <property type="evidence" value="ECO:0007669"/>
    <property type="project" value="InterPro"/>
</dbReference>
<protein>
    <recommendedName>
        <fullName evidence="2">Protein kinase domain-containing protein</fullName>
    </recommendedName>
</protein>
<dbReference type="InterPro" id="IPR011009">
    <property type="entry name" value="Kinase-like_dom_sf"/>
</dbReference>